<protein>
    <submittedName>
        <fullName evidence="5">Pentatricopeptide repeat-containing protein At1g09190-like isoform X1</fullName>
    </submittedName>
</protein>
<organism evidence="4 5">
    <name type="scientific">Momordica charantia</name>
    <name type="common">Bitter gourd</name>
    <name type="synonym">Balsam pear</name>
    <dbReference type="NCBI Taxonomy" id="3673"/>
    <lineage>
        <taxon>Eukaryota</taxon>
        <taxon>Viridiplantae</taxon>
        <taxon>Streptophyta</taxon>
        <taxon>Embryophyta</taxon>
        <taxon>Tracheophyta</taxon>
        <taxon>Spermatophyta</taxon>
        <taxon>Magnoliopsida</taxon>
        <taxon>eudicotyledons</taxon>
        <taxon>Gunneridae</taxon>
        <taxon>Pentapetalae</taxon>
        <taxon>rosids</taxon>
        <taxon>fabids</taxon>
        <taxon>Cucurbitales</taxon>
        <taxon>Cucurbitaceae</taxon>
        <taxon>Momordiceae</taxon>
        <taxon>Momordica</taxon>
    </lineage>
</organism>
<dbReference type="InterPro" id="IPR004045">
    <property type="entry name" value="Glutathione_S-Trfase_N"/>
</dbReference>
<dbReference type="PROSITE" id="PS50404">
    <property type="entry name" value="GST_NTER"/>
    <property type="match status" value="1"/>
</dbReference>
<dbReference type="Gene3D" id="3.40.30.10">
    <property type="entry name" value="Glutaredoxin"/>
    <property type="match status" value="1"/>
</dbReference>
<dbReference type="KEGG" id="mcha:111018217"/>
<feature type="repeat" description="PPR" evidence="2">
    <location>
        <begin position="331"/>
        <end position="361"/>
    </location>
</feature>
<dbReference type="PROSITE" id="PS51375">
    <property type="entry name" value="PPR"/>
    <property type="match status" value="4"/>
</dbReference>
<accession>A0A6J1D8G0</accession>
<dbReference type="Gene3D" id="1.25.40.10">
    <property type="entry name" value="Tetratricopeptide repeat domain"/>
    <property type="match status" value="3"/>
</dbReference>
<dbReference type="OrthoDB" id="1877720at2759"/>
<dbReference type="GeneID" id="111018217"/>
<dbReference type="SUPFAM" id="SSF52833">
    <property type="entry name" value="Thioredoxin-like"/>
    <property type="match status" value="1"/>
</dbReference>
<gene>
    <name evidence="5" type="primary">LOC111018217</name>
</gene>
<keyword evidence="4" id="KW-1185">Reference proteome</keyword>
<feature type="domain" description="GST N-terminal" evidence="3">
    <location>
        <begin position="3"/>
        <end position="113"/>
    </location>
</feature>
<dbReference type="InterPro" id="IPR011990">
    <property type="entry name" value="TPR-like_helical_dom_sf"/>
</dbReference>
<evidence type="ECO:0000256" key="2">
    <source>
        <dbReference type="PROSITE-ProRule" id="PRU00708"/>
    </source>
</evidence>
<feature type="repeat" description="PPR" evidence="2">
    <location>
        <begin position="261"/>
        <end position="295"/>
    </location>
</feature>
<dbReference type="InterPro" id="IPR036249">
    <property type="entry name" value="Thioredoxin-like_sf"/>
</dbReference>
<proteinExistence type="predicted"/>
<dbReference type="Pfam" id="PF01535">
    <property type="entry name" value="PPR"/>
    <property type="match status" value="3"/>
</dbReference>
<reference evidence="5" key="1">
    <citation type="submission" date="2025-08" db="UniProtKB">
        <authorList>
            <consortium name="RefSeq"/>
        </authorList>
    </citation>
    <scope>IDENTIFICATION</scope>
    <source>
        <strain evidence="5">OHB3-1</strain>
    </source>
</reference>
<dbReference type="FunFam" id="1.25.40.10:FF:000427">
    <property type="entry name" value="Pentatricopeptide repeat-containing protein chloroplastic"/>
    <property type="match status" value="1"/>
</dbReference>
<name>A0A6J1D8G0_MOMCH</name>
<dbReference type="InterPro" id="IPR002885">
    <property type="entry name" value="PPR_rpt"/>
</dbReference>
<dbReference type="RefSeq" id="XP_022149919.1">
    <property type="nucleotide sequence ID" value="XM_022294227.1"/>
</dbReference>
<dbReference type="InterPro" id="IPR046848">
    <property type="entry name" value="E_motif"/>
</dbReference>
<evidence type="ECO:0000313" key="5">
    <source>
        <dbReference type="RefSeq" id="XP_022149919.1"/>
    </source>
</evidence>
<evidence type="ECO:0000259" key="3">
    <source>
        <dbReference type="PROSITE" id="PS50404"/>
    </source>
</evidence>
<feature type="repeat" description="PPR" evidence="2">
    <location>
        <begin position="362"/>
        <end position="396"/>
    </location>
</feature>
<dbReference type="AlphaFoldDB" id="A0A6J1D8G0"/>
<dbReference type="InterPro" id="IPR046960">
    <property type="entry name" value="PPR_At4g14850-like_plant"/>
</dbReference>
<keyword evidence="1" id="KW-0677">Repeat</keyword>
<dbReference type="Proteomes" id="UP000504603">
    <property type="component" value="Unplaced"/>
</dbReference>
<dbReference type="GO" id="GO:0009451">
    <property type="term" value="P:RNA modification"/>
    <property type="evidence" value="ECO:0007669"/>
    <property type="project" value="InterPro"/>
</dbReference>
<dbReference type="FunFam" id="1.25.40.10:FF:001204">
    <property type="entry name" value="Pentatricopeptide (PPR) repeat protein-like"/>
    <property type="match status" value="1"/>
</dbReference>
<dbReference type="PANTHER" id="PTHR47926:SF490">
    <property type="entry name" value="REPEAT-LIKE SUPERFAMILY PROTEIN, PUTATIVE-RELATED"/>
    <property type="match status" value="1"/>
</dbReference>
<dbReference type="PANTHER" id="PTHR47926">
    <property type="entry name" value="PENTATRICOPEPTIDE REPEAT-CONTAINING PROTEIN"/>
    <property type="match status" value="1"/>
</dbReference>
<dbReference type="GO" id="GO:0003723">
    <property type="term" value="F:RNA binding"/>
    <property type="evidence" value="ECO:0007669"/>
    <property type="project" value="InterPro"/>
</dbReference>
<sequence>MASSIKVHGIPISTATCRVLACLYEKELQFELVNVKMHEEEHKKEPFLSLNPFGQIPGFQNAPVGLVLTFKKDFFVYVESSSGAMAMKPSAAQLWAQSNRILSLLAASLSPIHIPQIQSQLILQNLHSSTAIAHHFINACHFLRLLDSALLFFTHFPNPHVFVFNSLIRAFSHSKIPHTPLSIYAHMNRNSILPNNYTFPFLLKSLSDFNDLVGGQSVHTHVVKWGFVSDVYVQNSLMDVYASCGRMGLCRKVFDEMPQRDVVSWTVLIMGYRGGLMFDDALVAFEHMQYAGVEPNCVTMVNALAACAGYGAIEMGVWIHEFVKRRGWEVDVILGTSLIDMYGKCGRIKEGLVVFQAMKEKNVFTWNALIKGLALAKSGEEAIAWFKRMDEEGVEADEVTLVAVLCACSHSGLVNKGREIFRALVDGSYGFSPGIKHFSCMVDLLARSGCIEEAFVLIKDMPFDATKAMWGSLLAGGRANGSLEVSEFAARKLVEMEPENGAYYVVLSNILAEMGRWGEVEEVRDIMRERGLKKDSGSSSVELQEVGRCL</sequence>
<dbReference type="NCBIfam" id="TIGR00756">
    <property type="entry name" value="PPR"/>
    <property type="match status" value="3"/>
</dbReference>
<dbReference type="Pfam" id="PF02798">
    <property type="entry name" value="GST_N"/>
    <property type="match status" value="1"/>
</dbReference>
<dbReference type="Pfam" id="PF20431">
    <property type="entry name" value="E_motif"/>
    <property type="match status" value="1"/>
</dbReference>
<evidence type="ECO:0000256" key="1">
    <source>
        <dbReference type="ARBA" id="ARBA00022737"/>
    </source>
</evidence>
<evidence type="ECO:0000313" key="4">
    <source>
        <dbReference type="Proteomes" id="UP000504603"/>
    </source>
</evidence>
<feature type="repeat" description="PPR" evidence="2">
    <location>
        <begin position="230"/>
        <end position="260"/>
    </location>
</feature>
<dbReference type="Pfam" id="PF13041">
    <property type="entry name" value="PPR_2"/>
    <property type="match status" value="1"/>
</dbReference>